<dbReference type="SUPFAM" id="SSF46565">
    <property type="entry name" value="Chaperone J-domain"/>
    <property type="match status" value="1"/>
</dbReference>
<dbReference type="GO" id="GO:0072318">
    <property type="term" value="P:clathrin coat disassembly"/>
    <property type="evidence" value="ECO:0007669"/>
    <property type="project" value="TreeGrafter"/>
</dbReference>
<dbReference type="GO" id="GO:0005737">
    <property type="term" value="C:cytoplasm"/>
    <property type="evidence" value="ECO:0007669"/>
    <property type="project" value="TreeGrafter"/>
</dbReference>
<feature type="region of interest" description="Disordered" evidence="2">
    <location>
        <begin position="231"/>
        <end position="268"/>
    </location>
</feature>
<feature type="coiled-coil region" evidence="1">
    <location>
        <begin position="334"/>
        <end position="368"/>
    </location>
</feature>
<feature type="coiled-coil region" evidence="1">
    <location>
        <begin position="1057"/>
        <end position="1094"/>
    </location>
</feature>
<dbReference type="InterPro" id="IPR036869">
    <property type="entry name" value="J_dom_sf"/>
</dbReference>
<evidence type="ECO:0000256" key="2">
    <source>
        <dbReference type="SAM" id="MobiDB-lite"/>
    </source>
</evidence>
<dbReference type="PANTHER" id="PTHR23172:SF93">
    <property type="entry name" value="AUXILIN-LIKE PROTEIN"/>
    <property type="match status" value="1"/>
</dbReference>
<feature type="region of interest" description="Disordered" evidence="2">
    <location>
        <begin position="749"/>
        <end position="769"/>
    </location>
</feature>
<feature type="region of interest" description="Disordered" evidence="2">
    <location>
        <begin position="1008"/>
        <end position="1039"/>
    </location>
</feature>
<keyword evidence="1" id="KW-0175">Coiled coil</keyword>
<reference evidence="3" key="1">
    <citation type="journal article" date="2023" name="Science">
        <title>Elucidation of the pathway for biosynthesis of saponin adjuvants from the soapbark tree.</title>
        <authorList>
            <person name="Reed J."/>
            <person name="Orme A."/>
            <person name="El-Demerdash A."/>
            <person name="Owen C."/>
            <person name="Martin L.B.B."/>
            <person name="Misra R.C."/>
            <person name="Kikuchi S."/>
            <person name="Rejzek M."/>
            <person name="Martin A.C."/>
            <person name="Harkess A."/>
            <person name="Leebens-Mack J."/>
            <person name="Louveau T."/>
            <person name="Stephenson M.J."/>
            <person name="Osbourn A."/>
        </authorList>
    </citation>
    <scope>NUCLEOTIDE SEQUENCE</scope>
    <source>
        <strain evidence="3">S10</strain>
    </source>
</reference>
<evidence type="ECO:0000313" key="4">
    <source>
        <dbReference type="Proteomes" id="UP001163823"/>
    </source>
</evidence>
<dbReference type="PANTHER" id="PTHR23172">
    <property type="entry name" value="AUXILIN/CYCLIN G-ASSOCIATED KINASE-RELATED"/>
    <property type="match status" value="1"/>
</dbReference>
<feature type="compositionally biased region" description="Polar residues" evidence="2">
    <location>
        <begin position="304"/>
        <end position="314"/>
    </location>
</feature>
<evidence type="ECO:0000256" key="1">
    <source>
        <dbReference type="SAM" id="Coils"/>
    </source>
</evidence>
<name>A0AAD7PKU4_QUISA</name>
<feature type="region of interest" description="Disordered" evidence="2">
    <location>
        <begin position="108"/>
        <end position="136"/>
    </location>
</feature>
<feature type="compositionally biased region" description="Basic and acidic residues" evidence="2">
    <location>
        <begin position="108"/>
        <end position="123"/>
    </location>
</feature>
<sequence length="1382" mass="155674">MEYGASTATLSKKLSNGCGFSGKSAYDGVFAGPPKFRATSFSSRVEDYSEIFGVSEASGGSSIPILEVPELNERRVSDNIRPSKLDYSKVFGEFENLDTAVSYEELFAEPKRGDGSPKEERSPAKRGSPTSGENPSCVAANLVISHEASYQSFDGEKKFSVSYHKMSQGCKNGSNGMTHIAQIHTVPGYTCLIDDSTPLKNEADKTLHSVAANTYPNGNIYEKLNESRFCSTAVTSPPPDDASKQSSGCGVDVQNRSNRHSSDTVHLSDASDITHGSCYINMFPSDTPACNSDNHKDDSERSVATHSKASNSDASEVAGGDYSPPSFDDLVDSNSEAAVSVAALRKAIEEAQERLKVAKELMKRKKGGLRDHVKLKEGKMACKENRKKETKTEDIFEEIDASLQVPIGIGKKMMRPDQVTSDLGVKGVHFAAKEAIVETQKENEAEEMEEEVEWEEANEYFELVDTNKYKATRLEFEQADNIKRISHNVDNYECNEKNLVSKAYEKLDECGETFTVEPWGQENKIRVCAGNGACEDEEILDETKLAQEEILCERKEERLTVPTKHQETEKKVKASCKLEDCERKPTEFHEQTENEKEIAHDRGKIEKNSEESIELEECEKYLTVHQESVEDEKKVAPELNENEEKVEVSCGLEVCGLRKDQELIENERTFEPQDLDLKNIGSQTENQEWIEHGNIGKETCYFERNEKELDHVCGEGVLEMRFNNLYEQEIIDKMVDSFHGKEELEKRLTEDHESYGNKKLQEAEENEKALDGASYRMEDIEKREEETCEWVEVDSTPNSIDETVEVTQEASKCEKENNNEAVNIYEQDEIEILSENQEADLCMENKGKLEVCSQVPVHEEQDNLVGVAKPSFQLWKNEKEPKAVDDMSNFEVKDTLETVGLTQGSPRLDVPMDHREDTIETIEFDTTEIKSGEAGMTVGQNQDQCDGEVEIVCKLGMHLEEPTPGYAEMNKDAKEAEFSMNEDISQNYNEFSCEEICVSDRDNIEAATQLPSMSEGESKSIKDQEAETRQATEKVKENHQATLPMEEKKVCTASHKVELEKEHIRKIDEEKEREKEREKEKLAVERAIREARERAFAEARERAAVDRATSEARRRMMSDARDRLGKTSSQTGDKVPAEKSAAEARLKAERAAVERATTEARLRALEKAMSEKAAFEARSKVDKFTADKSSGAFRDNGTRQNFSHDKQDNGSFPYSFSRYKKSSNNGVPHSTEIFDGANVESAQRCKARSERHQRIVERAEKALAEKNMRDLLAQKEQEERNRLAEALDADVRRWSSGKEGKLRALLSTLHYVLGPDSGWQPIPLTDIVATAAVKKAYRRATLFVHPDKLQQRGATIQQKYTCEKVFDLLKVCPLVYVILLLL</sequence>
<feature type="region of interest" description="Disordered" evidence="2">
    <location>
        <begin position="290"/>
        <end position="329"/>
    </location>
</feature>
<dbReference type="GO" id="GO:0072583">
    <property type="term" value="P:clathrin-dependent endocytosis"/>
    <property type="evidence" value="ECO:0007669"/>
    <property type="project" value="TreeGrafter"/>
</dbReference>
<protein>
    <submittedName>
        <fullName evidence="3">Auxilin-like protein 1</fullName>
    </submittedName>
</protein>
<gene>
    <name evidence="3" type="ORF">O6P43_019952</name>
</gene>
<feature type="region of interest" description="Disordered" evidence="2">
    <location>
        <begin position="1189"/>
        <end position="1210"/>
    </location>
</feature>
<evidence type="ECO:0000313" key="3">
    <source>
        <dbReference type="EMBL" id="KAJ7959366.1"/>
    </source>
</evidence>
<comment type="caution">
    <text evidence="3">The sequence shown here is derived from an EMBL/GenBank/DDBJ whole genome shotgun (WGS) entry which is preliminary data.</text>
</comment>
<dbReference type="Gene3D" id="1.10.287.110">
    <property type="entry name" value="DnaJ domain"/>
    <property type="match status" value="1"/>
</dbReference>
<organism evidence="3 4">
    <name type="scientific">Quillaja saponaria</name>
    <name type="common">Soap bark tree</name>
    <dbReference type="NCBI Taxonomy" id="32244"/>
    <lineage>
        <taxon>Eukaryota</taxon>
        <taxon>Viridiplantae</taxon>
        <taxon>Streptophyta</taxon>
        <taxon>Embryophyta</taxon>
        <taxon>Tracheophyta</taxon>
        <taxon>Spermatophyta</taxon>
        <taxon>Magnoliopsida</taxon>
        <taxon>eudicotyledons</taxon>
        <taxon>Gunneridae</taxon>
        <taxon>Pentapetalae</taxon>
        <taxon>rosids</taxon>
        <taxon>fabids</taxon>
        <taxon>Fabales</taxon>
        <taxon>Quillajaceae</taxon>
        <taxon>Quillaja</taxon>
    </lineage>
</organism>
<accession>A0AAD7PKU4</accession>
<dbReference type="GO" id="GO:0030276">
    <property type="term" value="F:clathrin binding"/>
    <property type="evidence" value="ECO:0007669"/>
    <property type="project" value="TreeGrafter"/>
</dbReference>
<feature type="compositionally biased region" description="Basic and acidic residues" evidence="2">
    <location>
        <begin position="1100"/>
        <end position="1125"/>
    </location>
</feature>
<feature type="region of interest" description="Disordered" evidence="2">
    <location>
        <begin position="1100"/>
        <end position="1143"/>
    </location>
</feature>
<feature type="compositionally biased region" description="Basic and acidic residues" evidence="2">
    <location>
        <begin position="293"/>
        <end position="303"/>
    </location>
</feature>
<dbReference type="Proteomes" id="UP001163823">
    <property type="component" value="Chromosome 8"/>
</dbReference>
<feature type="compositionally biased region" description="Basic and acidic residues" evidence="2">
    <location>
        <begin position="1016"/>
        <end position="1039"/>
    </location>
</feature>
<dbReference type="GO" id="GO:0031982">
    <property type="term" value="C:vesicle"/>
    <property type="evidence" value="ECO:0007669"/>
    <property type="project" value="TreeGrafter"/>
</dbReference>
<keyword evidence="4" id="KW-1185">Reference proteome</keyword>
<proteinExistence type="predicted"/>
<feature type="coiled-coil region" evidence="1">
    <location>
        <begin position="1242"/>
        <end position="1281"/>
    </location>
</feature>
<dbReference type="EMBL" id="JARAOO010000008">
    <property type="protein sequence ID" value="KAJ7959366.1"/>
    <property type="molecule type" value="Genomic_DNA"/>
</dbReference>